<feature type="transmembrane region" description="Helical" evidence="3">
    <location>
        <begin position="236"/>
        <end position="255"/>
    </location>
</feature>
<dbReference type="AlphaFoldDB" id="U1QIC5"/>
<dbReference type="PANTHER" id="PTHR22911">
    <property type="entry name" value="ACYL-MALONYL CONDENSING ENZYME-RELATED"/>
    <property type="match status" value="1"/>
</dbReference>
<feature type="transmembrane region" description="Helical" evidence="3">
    <location>
        <begin position="152"/>
        <end position="169"/>
    </location>
</feature>
<name>U1QIC5_9ACTO</name>
<dbReference type="CDD" id="cd04690">
    <property type="entry name" value="NUDIX_Hydrolase"/>
    <property type="match status" value="1"/>
</dbReference>
<dbReference type="GO" id="GO:0016020">
    <property type="term" value="C:membrane"/>
    <property type="evidence" value="ECO:0007669"/>
    <property type="project" value="InterPro"/>
</dbReference>
<feature type="transmembrane region" description="Helical" evidence="3">
    <location>
        <begin position="95"/>
        <end position="116"/>
    </location>
</feature>
<dbReference type="Proteomes" id="UP000016536">
    <property type="component" value="Unassembled WGS sequence"/>
</dbReference>
<dbReference type="PROSITE" id="PS00893">
    <property type="entry name" value="NUDIX_BOX"/>
    <property type="match status" value="1"/>
</dbReference>
<feature type="transmembrane region" description="Helical" evidence="3">
    <location>
        <begin position="123"/>
        <end position="140"/>
    </location>
</feature>
<organism evidence="5 6">
    <name type="scientific">Actinomyces johnsonii F0542</name>
    <dbReference type="NCBI Taxonomy" id="1321818"/>
    <lineage>
        <taxon>Bacteria</taxon>
        <taxon>Bacillati</taxon>
        <taxon>Actinomycetota</taxon>
        <taxon>Actinomycetes</taxon>
        <taxon>Actinomycetales</taxon>
        <taxon>Actinomycetaceae</taxon>
        <taxon>Actinomyces</taxon>
    </lineage>
</organism>
<dbReference type="Gene3D" id="3.90.79.10">
    <property type="entry name" value="Nucleoside Triphosphate Pyrophosphohydrolase"/>
    <property type="match status" value="1"/>
</dbReference>
<feature type="transmembrane region" description="Helical" evidence="3">
    <location>
        <begin position="39"/>
        <end position="59"/>
    </location>
</feature>
<keyword evidence="3" id="KW-0812">Transmembrane</keyword>
<evidence type="ECO:0000256" key="3">
    <source>
        <dbReference type="SAM" id="Phobius"/>
    </source>
</evidence>
<evidence type="ECO:0000256" key="1">
    <source>
        <dbReference type="ARBA" id="ARBA00007362"/>
    </source>
</evidence>
<keyword evidence="2" id="KW-0378">Hydrolase</keyword>
<reference evidence="5 6" key="1">
    <citation type="submission" date="2013-08" db="EMBL/GenBank/DDBJ databases">
        <authorList>
            <person name="Weinstock G."/>
            <person name="Sodergren E."/>
            <person name="Wylie T."/>
            <person name="Fulton L."/>
            <person name="Fulton R."/>
            <person name="Fronick C."/>
            <person name="O'Laughlin M."/>
            <person name="Godfrey J."/>
            <person name="Miner T."/>
            <person name="Herter B."/>
            <person name="Appelbaum E."/>
            <person name="Cordes M."/>
            <person name="Lek S."/>
            <person name="Wollam A."/>
            <person name="Pepin K.H."/>
            <person name="Palsikar V.B."/>
            <person name="Mitreva M."/>
            <person name="Wilson R.K."/>
        </authorList>
    </citation>
    <scope>NUCLEOTIDE SEQUENCE [LARGE SCALE GENOMIC DNA]</scope>
    <source>
        <strain evidence="5 6">F0542</strain>
    </source>
</reference>
<evidence type="ECO:0000313" key="6">
    <source>
        <dbReference type="Proteomes" id="UP000016536"/>
    </source>
</evidence>
<accession>U1QIC5</accession>
<proteinExistence type="inferred from homology"/>
<dbReference type="InterPro" id="IPR037185">
    <property type="entry name" value="EmrE-like"/>
</dbReference>
<dbReference type="InterPro" id="IPR000086">
    <property type="entry name" value="NUDIX_hydrolase_dom"/>
</dbReference>
<feature type="transmembrane region" description="Helical" evidence="3">
    <location>
        <begin position="206"/>
        <end position="224"/>
    </location>
</feature>
<dbReference type="GO" id="GO:0016787">
    <property type="term" value="F:hydrolase activity"/>
    <property type="evidence" value="ECO:0007669"/>
    <property type="project" value="UniProtKB-KW"/>
</dbReference>
<dbReference type="PATRIC" id="fig|1321818.3.peg.2536"/>
<keyword evidence="3" id="KW-0472">Membrane</keyword>
<comment type="caution">
    <text evidence="5">The sequence shown here is derived from an EMBL/GenBank/DDBJ whole genome shotgun (WGS) entry which is preliminary data.</text>
</comment>
<evidence type="ECO:0000313" key="5">
    <source>
        <dbReference type="EMBL" id="ERH21619.1"/>
    </source>
</evidence>
<dbReference type="InterPro" id="IPR020084">
    <property type="entry name" value="NUDIX_hydrolase_CS"/>
</dbReference>
<comment type="similarity">
    <text evidence="1">Belongs to the EamA transporter family.</text>
</comment>
<dbReference type="Pfam" id="PF00293">
    <property type="entry name" value="NUDIX"/>
    <property type="match status" value="1"/>
</dbReference>
<dbReference type="HOGENOM" id="CLU_637179_0_0_11"/>
<dbReference type="EMBL" id="AWSE01000251">
    <property type="protein sequence ID" value="ERH21619.1"/>
    <property type="molecule type" value="Genomic_DNA"/>
</dbReference>
<evidence type="ECO:0000256" key="2">
    <source>
        <dbReference type="ARBA" id="ARBA00022801"/>
    </source>
</evidence>
<dbReference type="RefSeq" id="WP_021609919.1">
    <property type="nucleotide sequence ID" value="NZ_KE952034.1"/>
</dbReference>
<feature type="domain" description="Nudix hydrolase" evidence="4">
    <location>
        <begin position="302"/>
        <end position="425"/>
    </location>
</feature>
<evidence type="ECO:0000259" key="4">
    <source>
        <dbReference type="PROSITE" id="PS51462"/>
    </source>
</evidence>
<feature type="transmembrane region" description="Helical" evidence="3">
    <location>
        <begin position="176"/>
        <end position="194"/>
    </location>
</feature>
<dbReference type="InterPro" id="IPR015797">
    <property type="entry name" value="NUDIX_hydrolase-like_dom_sf"/>
</dbReference>
<feature type="transmembrane region" description="Helical" evidence="3">
    <location>
        <begin position="261"/>
        <end position="282"/>
    </location>
</feature>
<dbReference type="PROSITE" id="PS51462">
    <property type="entry name" value="NUDIX"/>
    <property type="match status" value="1"/>
</dbReference>
<dbReference type="InterPro" id="IPR000620">
    <property type="entry name" value="EamA_dom"/>
</dbReference>
<feature type="transmembrane region" description="Helical" evidence="3">
    <location>
        <begin position="71"/>
        <end position="89"/>
    </location>
</feature>
<protein>
    <submittedName>
        <fullName evidence="5">Putative membrane protein</fullName>
    </submittedName>
</protein>
<dbReference type="SUPFAM" id="SSF55811">
    <property type="entry name" value="Nudix"/>
    <property type="match status" value="1"/>
</dbReference>
<dbReference type="Pfam" id="PF00892">
    <property type="entry name" value="EamA"/>
    <property type="match status" value="2"/>
</dbReference>
<keyword evidence="6" id="KW-1185">Reference proteome</keyword>
<sequence>MLDNRYVRGAVVVLGGVLVMSFDAALIRAVDQPAGVLSLWRGVLICAAMVLAAVVCHVAGVKQRWDNEWAAWGNGLMFGIASVAFVYSIESTSAANTLFIMATMPVWSAILGRVFLRASIDRPTVLAILASLAGMTIIFASQLSSAAGRGELLALLAAVSMSGGFVCSSKRRSSPFLTTAVGGALCALTAAALLHGVKVPDESSSWLPLVAEGFVVMPVGLVCLSVGPKLLPVHHVAIFVLAETVLGPVWVWLFFRENPGAASLVGGSVVIGAIVGLNMHYIRRSRRGERVQFDRRDMRESPSVVKCAAVVLRGDSVLLVRKRGTTDLISPGGKLERGESHVACLGRELDEELGVSLVSATYFGTYEDVSIFDRSRMITLFVYMCDIVGDPVPRSEIEAVEWVPVTCSPGDGSTFQSRVIPDIARMRGQC</sequence>
<dbReference type="SUPFAM" id="SSF103481">
    <property type="entry name" value="Multidrug resistance efflux transporter EmrE"/>
    <property type="match status" value="2"/>
</dbReference>
<gene>
    <name evidence="5" type="ORF">HMPREF1979_03074</name>
</gene>
<keyword evidence="3" id="KW-1133">Transmembrane helix</keyword>